<keyword evidence="3" id="KW-0472">Membrane</keyword>
<keyword evidence="3" id="KW-1133">Transmembrane helix</keyword>
<dbReference type="PANTHER" id="PTHR36819">
    <property type="entry name" value="REGULATOR OF PHOSPHOLIPASE D SRF1"/>
    <property type="match status" value="1"/>
</dbReference>
<dbReference type="GO" id="GO:0071944">
    <property type="term" value="C:cell periphery"/>
    <property type="evidence" value="ECO:0007669"/>
    <property type="project" value="TreeGrafter"/>
</dbReference>
<dbReference type="GO" id="GO:0006508">
    <property type="term" value="P:proteolysis"/>
    <property type="evidence" value="ECO:0007669"/>
    <property type="project" value="UniProtKB-KW"/>
</dbReference>
<feature type="domain" description="Peptidase M28" evidence="4">
    <location>
        <begin position="180"/>
        <end position="370"/>
    </location>
</feature>
<feature type="region of interest" description="Disordered" evidence="2">
    <location>
        <begin position="398"/>
        <end position="420"/>
    </location>
</feature>
<dbReference type="PANTHER" id="PTHR36819:SF1">
    <property type="entry name" value="REGULATOR OF PHOSPHOLIPASE D SRF1"/>
    <property type="match status" value="1"/>
</dbReference>
<keyword evidence="1 5" id="KW-0378">Hydrolase</keyword>
<keyword evidence="1" id="KW-0862">Zinc</keyword>
<comment type="similarity">
    <text evidence="1">Belongs to the peptidase M28 family.</text>
</comment>
<dbReference type="EC" id="3.4.-.-" evidence="1"/>
<dbReference type="Gene3D" id="3.40.630.10">
    <property type="entry name" value="Zn peptidases"/>
    <property type="match status" value="1"/>
</dbReference>
<proteinExistence type="inferred from homology"/>
<dbReference type="AlphaFoldDB" id="A0AAF0DZ14"/>
<dbReference type="GO" id="GO:0000324">
    <property type="term" value="C:fungal-type vacuole"/>
    <property type="evidence" value="ECO:0007669"/>
    <property type="project" value="TreeGrafter"/>
</dbReference>
<sequence length="788" mass="88567">MRLGPWISVAAAAAGAAYAAPVREQHAFQLELEKTTPYDSATWWPSFRRDRVLQLRDDVTVVASEWDKWWLRVRGQGFIDVTDSRWREKKDAVVAHKSTTSYPDAMHYEKELREAFRYVSERGPRADFERFTSFYTRYYRSESGRESQLWVLKQVEALAAALHPQAVVSEYEYGWAQRSVILHIPGSNESLSNERGRVILGAHLDSTNLIPFLRSPGADDDGSGTVTLLETLRALAAAGWRPESDVQFHWYSAEEGGLLGSQVIAEDFAEKGIQVRAMLQQDMTAYVRQGSEESVGIVTDFVDPSLTDYVERLVHAYLDIPPKRTELGYGASDHASWRRAGYPSAFAIEAPFELCNLRRIHTSLDTFDAPEFSFPHLLRFVRLSMAFAVELARGESVPVDSSNASTRGGSTVGGSETLPTSTYLGNPVRLRLQPVLGQVQPVPRELQETAPAQLLQPFHPAGEGAMLPMHAHYSRAEVLYWHNLQQLVAHRYDVPVAVPNRDAENPEPIDPRPELESTEHAPDVPYPGLQDTIGWAAIAAREGRTDVHPEDTEAKAALTMHLSPHSEWNTPWQFDEKLGAGSAQPIVPIPGLSEEKTANMNRVQRRRHHVRMFMLRNVYVPLICRAINVGVLSATLGIGIRLRQLLVHNQSEMAVGTSPLAAIIFSPPSIVYALVQIWIEYTSRPIGLWQLSSKLWYTALELIFICLWSAELSLSMDNYFTSTIVCVSLKSPFYSNSVKLSTNLTHPEQKMSICDLQVALICVVFVSVVVYLFVFMVSLFRIFHRIRI</sequence>
<organism evidence="5 6">
    <name type="scientific">Malassezia obtusa</name>
    <dbReference type="NCBI Taxonomy" id="76774"/>
    <lineage>
        <taxon>Eukaryota</taxon>
        <taxon>Fungi</taxon>
        <taxon>Dikarya</taxon>
        <taxon>Basidiomycota</taxon>
        <taxon>Ustilaginomycotina</taxon>
        <taxon>Malasseziomycetes</taxon>
        <taxon>Malasseziales</taxon>
        <taxon>Malasseziaceae</taxon>
        <taxon>Malassezia</taxon>
    </lineage>
</organism>
<evidence type="ECO:0000313" key="5">
    <source>
        <dbReference type="EMBL" id="WFD02589.1"/>
    </source>
</evidence>
<keyword evidence="5" id="KW-0031">Aminopeptidase</keyword>
<dbReference type="InterPro" id="IPR007484">
    <property type="entry name" value="Peptidase_M28"/>
</dbReference>
<keyword evidence="1" id="KW-0479">Metal-binding</keyword>
<feature type="transmembrane region" description="Helical" evidence="3">
    <location>
        <begin position="618"/>
        <end position="642"/>
    </location>
</feature>
<protein>
    <recommendedName>
        <fullName evidence="1">Peptide hydrolase</fullName>
        <ecNumber evidence="1">3.4.-.-</ecNumber>
    </recommendedName>
</protein>
<dbReference type="EMBL" id="CP119935">
    <property type="protein sequence ID" value="WFD02589.1"/>
    <property type="molecule type" value="Genomic_DNA"/>
</dbReference>
<evidence type="ECO:0000256" key="2">
    <source>
        <dbReference type="SAM" id="MobiDB-lite"/>
    </source>
</evidence>
<dbReference type="GO" id="GO:0004177">
    <property type="term" value="F:aminopeptidase activity"/>
    <property type="evidence" value="ECO:0007669"/>
    <property type="project" value="UniProtKB-KW"/>
</dbReference>
<accession>A0AAF0DZ14</accession>
<feature type="compositionally biased region" description="Polar residues" evidence="2">
    <location>
        <begin position="399"/>
        <end position="420"/>
    </location>
</feature>
<dbReference type="InterPro" id="IPR037737">
    <property type="entry name" value="Srf1"/>
</dbReference>
<feature type="signal peptide" evidence="1">
    <location>
        <begin position="1"/>
        <end position="19"/>
    </location>
</feature>
<dbReference type="SUPFAM" id="SSF53187">
    <property type="entry name" value="Zn-dependent exopeptidases"/>
    <property type="match status" value="1"/>
</dbReference>
<feature type="transmembrane region" description="Helical" evidence="3">
    <location>
        <begin position="695"/>
        <end position="712"/>
    </location>
</feature>
<evidence type="ECO:0000256" key="1">
    <source>
        <dbReference type="RuleBase" id="RU361240"/>
    </source>
</evidence>
<reference evidence="5" key="1">
    <citation type="submission" date="2023-03" db="EMBL/GenBank/DDBJ databases">
        <title>Mating type loci evolution in Malassezia.</title>
        <authorList>
            <person name="Coelho M.A."/>
        </authorList>
    </citation>
    <scope>NUCLEOTIDE SEQUENCE</scope>
    <source>
        <strain evidence="5">CBS 7876</strain>
    </source>
</reference>
<evidence type="ECO:0000256" key="3">
    <source>
        <dbReference type="SAM" id="Phobius"/>
    </source>
</evidence>
<feature type="transmembrane region" description="Helical" evidence="3">
    <location>
        <begin position="654"/>
        <end position="675"/>
    </location>
</feature>
<gene>
    <name evidence="5" type="ORF">MOBT1_001269</name>
</gene>
<feature type="transmembrane region" description="Helical" evidence="3">
    <location>
        <begin position="758"/>
        <end position="783"/>
    </location>
</feature>
<dbReference type="Proteomes" id="UP001214603">
    <property type="component" value="Chromosome 2"/>
</dbReference>
<keyword evidence="1" id="KW-0645">Protease</keyword>
<feature type="region of interest" description="Disordered" evidence="2">
    <location>
        <begin position="499"/>
        <end position="526"/>
    </location>
</feature>
<keyword evidence="1" id="KW-0732">Signal</keyword>
<name>A0AAF0DZ14_9BASI</name>
<dbReference type="GO" id="GO:0046872">
    <property type="term" value="F:metal ion binding"/>
    <property type="evidence" value="ECO:0007669"/>
    <property type="project" value="UniProtKB-KW"/>
</dbReference>
<feature type="compositionally biased region" description="Basic and acidic residues" evidence="2">
    <location>
        <begin position="501"/>
        <end position="522"/>
    </location>
</feature>
<feature type="chain" id="PRO_5041784546" description="Peptide hydrolase" evidence="1">
    <location>
        <begin position="20"/>
        <end position="788"/>
    </location>
</feature>
<evidence type="ECO:0000313" key="6">
    <source>
        <dbReference type="Proteomes" id="UP001214603"/>
    </source>
</evidence>
<evidence type="ECO:0000259" key="4">
    <source>
        <dbReference type="Pfam" id="PF04389"/>
    </source>
</evidence>
<keyword evidence="6" id="KW-1185">Reference proteome</keyword>
<dbReference type="Pfam" id="PF04389">
    <property type="entry name" value="Peptidase_M28"/>
    <property type="match status" value="1"/>
</dbReference>
<keyword evidence="3" id="KW-0812">Transmembrane</keyword>